<evidence type="ECO:0000313" key="2">
    <source>
        <dbReference type="EMBL" id="TXK05848.1"/>
    </source>
</evidence>
<organism evidence="2 3">
    <name type="scientific">Microbacterium mitrae</name>
    <dbReference type="NCBI Taxonomy" id="664640"/>
    <lineage>
        <taxon>Bacteria</taxon>
        <taxon>Bacillati</taxon>
        <taxon>Actinomycetota</taxon>
        <taxon>Actinomycetes</taxon>
        <taxon>Micrococcales</taxon>
        <taxon>Microbacteriaceae</taxon>
        <taxon>Microbacterium</taxon>
    </lineage>
</organism>
<evidence type="ECO:0000313" key="3">
    <source>
        <dbReference type="Proteomes" id="UP000321196"/>
    </source>
</evidence>
<dbReference type="AlphaFoldDB" id="A0A5C8HRS6"/>
<dbReference type="RefSeq" id="WP_147824658.1">
    <property type="nucleotide sequence ID" value="NZ_BAAARG010000001.1"/>
</dbReference>
<reference evidence="2 3" key="1">
    <citation type="submission" date="2019-08" db="EMBL/GenBank/DDBJ databases">
        <authorList>
            <person name="Dong K."/>
        </authorList>
    </citation>
    <scope>NUCLEOTIDE SEQUENCE [LARGE SCALE GENOMIC DNA]</scope>
    <source>
        <strain evidence="2 3">M4-8</strain>
    </source>
</reference>
<accession>A0A5C8HRS6</accession>
<proteinExistence type="predicted"/>
<dbReference type="EMBL" id="VRSW01000001">
    <property type="protein sequence ID" value="TXK05848.1"/>
    <property type="molecule type" value="Genomic_DNA"/>
</dbReference>
<gene>
    <name evidence="2" type="ORF">FVP60_02360</name>
</gene>
<dbReference type="Proteomes" id="UP000321196">
    <property type="component" value="Unassembled WGS sequence"/>
</dbReference>
<protein>
    <submittedName>
        <fullName evidence="2">Uncharacterized protein</fullName>
    </submittedName>
</protein>
<evidence type="ECO:0000256" key="1">
    <source>
        <dbReference type="SAM" id="MobiDB-lite"/>
    </source>
</evidence>
<keyword evidence="3" id="KW-1185">Reference proteome</keyword>
<name>A0A5C8HRS6_9MICO</name>
<feature type="region of interest" description="Disordered" evidence="1">
    <location>
        <begin position="76"/>
        <end position="107"/>
    </location>
</feature>
<sequence>MMHNVAASGGFGGPVPHPGSAALVPHPWFRGPGSAALVPQPSFRTGRSLLPRVGDIARGHAARRCLITLAPTLPTRGERLATSGGATPTRFHRSSHDDSLRQMSDAV</sequence>
<comment type="caution">
    <text evidence="2">The sequence shown here is derived from an EMBL/GenBank/DDBJ whole genome shotgun (WGS) entry which is preliminary data.</text>
</comment>